<evidence type="ECO:0000256" key="1">
    <source>
        <dbReference type="ARBA" id="ARBA00022491"/>
    </source>
</evidence>
<gene>
    <name evidence="7" type="ORF">JD82_02613</name>
</gene>
<dbReference type="PROSITE" id="PS50977">
    <property type="entry name" value="HTH_TETR_2"/>
    <property type="match status" value="1"/>
</dbReference>
<sequence>MRLHCYGGGVPRRVDAESQRADIAAAVLRLVARSGVEAVSLREVASEAGVSMGRVQHYFRSKQEMLLHGIRLAMGRMEERIAERLRGVPTGVPAEQALRAAIAEVLGDDPETRQVIRASVAYYARAQEDAEVAEVIFGDDPELRRFAELAIGQAQQEGRAAAEVDPALEAEILWSLADSLGTKVAFGQLDAEQARATMDYHLHRLFGRAPDEA</sequence>
<protein>
    <submittedName>
        <fullName evidence="7">TetR family transcriptional regulator</fullName>
    </submittedName>
</protein>
<keyword evidence="4" id="KW-0804">Transcription</keyword>
<dbReference type="PRINTS" id="PR00455">
    <property type="entry name" value="HTHTETR"/>
</dbReference>
<dbReference type="GO" id="GO:0000976">
    <property type="term" value="F:transcription cis-regulatory region binding"/>
    <property type="evidence" value="ECO:0007669"/>
    <property type="project" value="TreeGrafter"/>
</dbReference>
<dbReference type="InterPro" id="IPR036271">
    <property type="entry name" value="Tet_transcr_reg_TetR-rel_C_sf"/>
</dbReference>
<dbReference type="GO" id="GO:0003700">
    <property type="term" value="F:DNA-binding transcription factor activity"/>
    <property type="evidence" value="ECO:0007669"/>
    <property type="project" value="TreeGrafter"/>
</dbReference>
<dbReference type="SUPFAM" id="SSF48498">
    <property type="entry name" value="Tetracyclin repressor-like, C-terminal domain"/>
    <property type="match status" value="1"/>
</dbReference>
<organism evidence="7 8">
    <name type="scientific">Prauserella rugosa</name>
    <dbReference type="NCBI Taxonomy" id="43354"/>
    <lineage>
        <taxon>Bacteria</taxon>
        <taxon>Bacillati</taxon>
        <taxon>Actinomycetota</taxon>
        <taxon>Actinomycetes</taxon>
        <taxon>Pseudonocardiales</taxon>
        <taxon>Pseudonocardiaceae</taxon>
        <taxon>Prauserella</taxon>
    </lineage>
</organism>
<evidence type="ECO:0000313" key="7">
    <source>
        <dbReference type="EMBL" id="TWH20765.1"/>
    </source>
</evidence>
<dbReference type="InterPro" id="IPR039538">
    <property type="entry name" value="BetI_C"/>
</dbReference>
<evidence type="ECO:0000259" key="6">
    <source>
        <dbReference type="PROSITE" id="PS50977"/>
    </source>
</evidence>
<dbReference type="Pfam" id="PF13977">
    <property type="entry name" value="TetR_C_6"/>
    <property type="match status" value="1"/>
</dbReference>
<keyword evidence="3 5" id="KW-0238">DNA-binding</keyword>
<dbReference type="InterPro" id="IPR001647">
    <property type="entry name" value="HTH_TetR"/>
</dbReference>
<dbReference type="Gene3D" id="1.10.357.10">
    <property type="entry name" value="Tetracycline Repressor, domain 2"/>
    <property type="match status" value="1"/>
</dbReference>
<evidence type="ECO:0000256" key="4">
    <source>
        <dbReference type="ARBA" id="ARBA00023163"/>
    </source>
</evidence>
<dbReference type="Proteomes" id="UP000317303">
    <property type="component" value="Unassembled WGS sequence"/>
</dbReference>
<evidence type="ECO:0000256" key="2">
    <source>
        <dbReference type="ARBA" id="ARBA00023015"/>
    </source>
</evidence>
<reference evidence="7 8" key="1">
    <citation type="submission" date="2019-07" db="EMBL/GenBank/DDBJ databases">
        <title>R&amp;d 2014.</title>
        <authorList>
            <person name="Klenk H.-P."/>
        </authorList>
    </citation>
    <scope>NUCLEOTIDE SEQUENCE [LARGE SCALE GENOMIC DNA]</scope>
    <source>
        <strain evidence="7 8">DSM 43194</strain>
    </source>
</reference>
<comment type="caution">
    <text evidence="7">The sequence shown here is derived from an EMBL/GenBank/DDBJ whole genome shotgun (WGS) entry which is preliminary data.</text>
</comment>
<dbReference type="EMBL" id="VLJV01000001">
    <property type="protein sequence ID" value="TWH20765.1"/>
    <property type="molecule type" value="Genomic_DNA"/>
</dbReference>
<evidence type="ECO:0000313" key="8">
    <source>
        <dbReference type="Proteomes" id="UP000317303"/>
    </source>
</evidence>
<dbReference type="InterPro" id="IPR050109">
    <property type="entry name" value="HTH-type_TetR-like_transc_reg"/>
</dbReference>
<proteinExistence type="predicted"/>
<keyword evidence="8" id="KW-1185">Reference proteome</keyword>
<evidence type="ECO:0000256" key="3">
    <source>
        <dbReference type="ARBA" id="ARBA00023125"/>
    </source>
</evidence>
<dbReference type="PANTHER" id="PTHR30055:SF234">
    <property type="entry name" value="HTH-TYPE TRANSCRIPTIONAL REGULATOR BETI"/>
    <property type="match status" value="1"/>
</dbReference>
<feature type="domain" description="HTH tetR-type" evidence="6">
    <location>
        <begin position="17"/>
        <end position="77"/>
    </location>
</feature>
<dbReference type="PANTHER" id="PTHR30055">
    <property type="entry name" value="HTH-TYPE TRANSCRIPTIONAL REGULATOR RUTR"/>
    <property type="match status" value="1"/>
</dbReference>
<feature type="DNA-binding region" description="H-T-H motif" evidence="5">
    <location>
        <begin position="40"/>
        <end position="59"/>
    </location>
</feature>
<dbReference type="AlphaFoldDB" id="A0A660CII7"/>
<evidence type="ECO:0000256" key="5">
    <source>
        <dbReference type="PROSITE-ProRule" id="PRU00335"/>
    </source>
</evidence>
<name>A0A660CII7_9PSEU</name>
<dbReference type="InterPro" id="IPR009057">
    <property type="entry name" value="Homeodomain-like_sf"/>
</dbReference>
<dbReference type="SUPFAM" id="SSF46689">
    <property type="entry name" value="Homeodomain-like"/>
    <property type="match status" value="1"/>
</dbReference>
<keyword evidence="1" id="KW-0678">Repressor</keyword>
<keyword evidence="2" id="KW-0805">Transcription regulation</keyword>
<accession>A0A660CII7</accession>
<dbReference type="Pfam" id="PF00440">
    <property type="entry name" value="TetR_N"/>
    <property type="match status" value="1"/>
</dbReference>